<evidence type="ECO:0000313" key="1">
    <source>
        <dbReference type="EMBL" id="MDI6448424.1"/>
    </source>
</evidence>
<dbReference type="InterPro" id="IPR013783">
    <property type="entry name" value="Ig-like_fold"/>
</dbReference>
<evidence type="ECO:0000313" key="2">
    <source>
        <dbReference type="Proteomes" id="UP001431776"/>
    </source>
</evidence>
<dbReference type="Pfam" id="PF07610">
    <property type="entry name" value="DUF1573"/>
    <property type="match status" value="1"/>
</dbReference>
<comment type="caution">
    <text evidence="1">The sequence shown here is derived from an EMBL/GenBank/DDBJ whole genome shotgun (WGS) entry which is preliminary data.</text>
</comment>
<dbReference type="PANTHER" id="PTHR37833">
    <property type="entry name" value="LIPOPROTEIN-RELATED"/>
    <property type="match status" value="1"/>
</dbReference>
<organism evidence="1 2">
    <name type="scientific">Anaerobaca lacustris</name>
    <dbReference type="NCBI Taxonomy" id="3044600"/>
    <lineage>
        <taxon>Bacteria</taxon>
        <taxon>Pseudomonadati</taxon>
        <taxon>Planctomycetota</taxon>
        <taxon>Phycisphaerae</taxon>
        <taxon>Sedimentisphaerales</taxon>
        <taxon>Anaerobacaceae</taxon>
        <taxon>Anaerobaca</taxon>
    </lineage>
</organism>
<dbReference type="Proteomes" id="UP001431776">
    <property type="component" value="Unassembled WGS sequence"/>
</dbReference>
<dbReference type="EMBL" id="JASCXX010000004">
    <property type="protein sequence ID" value="MDI6448424.1"/>
    <property type="molecule type" value="Genomic_DNA"/>
</dbReference>
<dbReference type="PANTHER" id="PTHR37833:SF1">
    <property type="entry name" value="SIGNAL PEPTIDE PROTEIN"/>
    <property type="match status" value="1"/>
</dbReference>
<dbReference type="RefSeq" id="WP_349243829.1">
    <property type="nucleotide sequence ID" value="NZ_JASCXX010000004.1"/>
</dbReference>
<dbReference type="Gene3D" id="2.60.40.10">
    <property type="entry name" value="Immunoglobulins"/>
    <property type="match status" value="1"/>
</dbReference>
<reference evidence="1" key="1">
    <citation type="submission" date="2023-05" db="EMBL/GenBank/DDBJ databases">
        <title>Anaerotaeda fermentans gen. nov., sp. nov., a novel anaerobic planctomycete of the new family within the order Sedimentisphaerales isolated from Taman Peninsula, Russia.</title>
        <authorList>
            <person name="Khomyakova M.A."/>
            <person name="Merkel A.Y."/>
            <person name="Slobodkin A.I."/>
        </authorList>
    </citation>
    <scope>NUCLEOTIDE SEQUENCE</scope>
    <source>
        <strain evidence="1">M17dextr</strain>
    </source>
</reference>
<keyword evidence="2" id="KW-1185">Reference proteome</keyword>
<proteinExistence type="predicted"/>
<dbReference type="InterPro" id="IPR011467">
    <property type="entry name" value="DUF1573"/>
</dbReference>
<sequence>MTENMAAHSEKTRFRPCLWLATVCAMLLACQFGCRQESARPQAQAETEVKITRVVPSERSAAAASEKTDPPDAVKISDFHVVATPRIAMESVEHDFGEIGPDTSQKAEFRFANTGTAPLRVTQVRSCCGVVTKGVKPGQEYAPGESGVLEISYRAGSQPGSMRRNLYIECNDPAQRVVSLTITATIAPRVHYEPSTLKLFLRQDNAGAGDITLTSLDGKPFAITGFRATATAIKADFDPRVEATEFVLKPIADIEKLKGSLRGQISIDLTHPECRNVRILYDVLPEFTVSPQTIMLFNLKAGVPVEREIWILSNYQDDFEIESVSSQKGIVTLLAKTKVQNRYQLKLRIIPPPAEGERAVLSDFVEAKIKDGEVLSIQCRGFY</sequence>
<name>A0AAW6TVY1_9BACT</name>
<dbReference type="AlphaFoldDB" id="A0AAW6TVY1"/>
<gene>
    <name evidence="1" type="ORF">QJ522_05160</name>
</gene>
<protein>
    <submittedName>
        <fullName evidence="1">DUF1573 domain-containing protein</fullName>
    </submittedName>
</protein>
<accession>A0AAW6TVY1</accession>